<evidence type="ECO:0000256" key="7">
    <source>
        <dbReference type="SAM" id="Coils"/>
    </source>
</evidence>
<dbReference type="GO" id="GO:0016020">
    <property type="term" value="C:membrane"/>
    <property type="evidence" value="ECO:0007669"/>
    <property type="project" value="UniProtKB-SubCell"/>
</dbReference>
<evidence type="ECO:0000256" key="6">
    <source>
        <dbReference type="ARBA" id="ARBA00023136"/>
    </source>
</evidence>
<evidence type="ECO:0000256" key="5">
    <source>
        <dbReference type="ARBA" id="ARBA00022989"/>
    </source>
</evidence>
<keyword evidence="7" id="KW-0175">Coiled coil</keyword>
<keyword evidence="3" id="KW-0813">Transport</keyword>
<dbReference type="OrthoDB" id="9810980at2"/>
<feature type="coiled-coil region" evidence="7">
    <location>
        <begin position="208"/>
        <end position="263"/>
    </location>
</feature>
<keyword evidence="11" id="KW-1185">Reference proteome</keyword>
<dbReference type="InterPro" id="IPR050739">
    <property type="entry name" value="MFP"/>
</dbReference>
<evidence type="ECO:0000313" key="10">
    <source>
        <dbReference type="EMBL" id="SMO86036.1"/>
    </source>
</evidence>
<keyword evidence="4 8" id="KW-0812">Transmembrane</keyword>
<keyword evidence="6 8" id="KW-0472">Membrane</keyword>
<comment type="similarity">
    <text evidence="2">Belongs to the membrane fusion protein (MFP) (TC 8.A.1) family.</text>
</comment>
<reference evidence="10 11" key="1">
    <citation type="submission" date="2017-05" db="EMBL/GenBank/DDBJ databases">
        <authorList>
            <person name="Varghese N."/>
            <person name="Submissions S."/>
        </authorList>
    </citation>
    <scope>NUCLEOTIDE SEQUENCE [LARGE SCALE GENOMIC DNA]</scope>
    <source>
        <strain evidence="10 11">DSM 100094</strain>
    </source>
</reference>
<accession>A0A521EQ37</accession>
<organism evidence="10 11">
    <name type="scientific">Paracoccus laeviglucosivorans</name>
    <dbReference type="NCBI Taxonomy" id="1197861"/>
    <lineage>
        <taxon>Bacteria</taxon>
        <taxon>Pseudomonadati</taxon>
        <taxon>Pseudomonadota</taxon>
        <taxon>Alphaproteobacteria</taxon>
        <taxon>Rhodobacterales</taxon>
        <taxon>Paracoccaceae</taxon>
        <taxon>Paracoccus</taxon>
    </lineage>
</organism>
<dbReference type="Gene3D" id="2.40.30.170">
    <property type="match status" value="1"/>
</dbReference>
<dbReference type="InterPro" id="IPR006144">
    <property type="entry name" value="Secretion_HlyD_CS"/>
</dbReference>
<dbReference type="EMBL" id="FXTK01000014">
    <property type="protein sequence ID" value="SMO86036.1"/>
    <property type="molecule type" value="Genomic_DNA"/>
</dbReference>
<evidence type="ECO:0000256" key="1">
    <source>
        <dbReference type="ARBA" id="ARBA00004167"/>
    </source>
</evidence>
<name>A0A521EQ37_9RHOB</name>
<dbReference type="RefSeq" id="WP_142663952.1">
    <property type="nucleotide sequence ID" value="NZ_FXTK01000014.1"/>
</dbReference>
<keyword evidence="5 8" id="KW-1133">Transmembrane helix</keyword>
<dbReference type="InterPro" id="IPR058982">
    <property type="entry name" value="Beta-barrel_AprE"/>
</dbReference>
<evidence type="ECO:0000259" key="9">
    <source>
        <dbReference type="Pfam" id="PF26002"/>
    </source>
</evidence>
<gene>
    <name evidence="10" type="ORF">SAMN06265221_11493</name>
</gene>
<dbReference type="Proteomes" id="UP000319014">
    <property type="component" value="Unassembled WGS sequence"/>
</dbReference>
<evidence type="ECO:0000313" key="11">
    <source>
        <dbReference type="Proteomes" id="UP000319014"/>
    </source>
</evidence>
<evidence type="ECO:0000256" key="4">
    <source>
        <dbReference type="ARBA" id="ARBA00022692"/>
    </source>
</evidence>
<dbReference type="PROSITE" id="PS00543">
    <property type="entry name" value="HLYD_FAMILY"/>
    <property type="match status" value="1"/>
</dbReference>
<dbReference type="AlphaFoldDB" id="A0A521EQ37"/>
<dbReference type="InterPro" id="IPR011053">
    <property type="entry name" value="Single_hybrid_motif"/>
</dbReference>
<feature type="domain" description="AprE-like beta-barrel" evidence="9">
    <location>
        <begin position="307"/>
        <end position="405"/>
    </location>
</feature>
<evidence type="ECO:0000256" key="3">
    <source>
        <dbReference type="ARBA" id="ARBA00022448"/>
    </source>
</evidence>
<evidence type="ECO:0000256" key="2">
    <source>
        <dbReference type="ARBA" id="ARBA00009477"/>
    </source>
</evidence>
<feature type="transmembrane region" description="Helical" evidence="8">
    <location>
        <begin position="29"/>
        <end position="51"/>
    </location>
</feature>
<dbReference type="SUPFAM" id="SSF51230">
    <property type="entry name" value="Single hybrid motif"/>
    <property type="match status" value="1"/>
</dbReference>
<dbReference type="PRINTS" id="PR01490">
    <property type="entry name" value="RTXTOXIND"/>
</dbReference>
<dbReference type="PANTHER" id="PTHR30386">
    <property type="entry name" value="MEMBRANE FUSION SUBUNIT OF EMRAB-TOLC MULTIDRUG EFFLUX PUMP"/>
    <property type="match status" value="1"/>
</dbReference>
<dbReference type="PANTHER" id="PTHR30386:SF28">
    <property type="entry name" value="EXPORTED PROTEIN"/>
    <property type="match status" value="1"/>
</dbReference>
<proteinExistence type="inferred from homology"/>
<comment type="subcellular location">
    <subcellularLocation>
        <location evidence="1">Membrane</location>
        <topology evidence="1">Single-pass membrane protein</topology>
    </subcellularLocation>
</comment>
<sequence length="434" mass="47282">MRDSPLFRPEALAEQQDRWLGTVLLVPRLSQSVMTLFAGLIVAGVIALIAFGEYTRKVRLSGWLSPQQGLLQVVAPQKGVLAQVTVREGQEVERGDVLAVLSGEHRSGSGETRQEVLRALGARRDSLSAERDSHRGLFSRQAESQTARLAVIEAEAASLDAEFALQRGRVALAERAAARLRDLRERGLATLDDLHRAEESASDQALSLQVLERTRATVNRMRVELESEIAERPLREELQLAENDRAIAQIDQELAEAEAARETVVTASRPGTITALRATPGDAVEPSAALMTLIPAETVLQAQIYGRSRDIGFVEPGQQVLVRYDAYPHQKFGQYRGTVRDVSRATVGPGELAEASGILATLANLGEAGQPAYRITVDLDAQSATAYGRAVRLQPGMTLQADVQIETRKLWQWVMDPLYSLRGSAETKPAQGAS</sequence>
<dbReference type="GO" id="GO:0009306">
    <property type="term" value="P:protein secretion"/>
    <property type="evidence" value="ECO:0007669"/>
    <property type="project" value="InterPro"/>
</dbReference>
<dbReference type="Gene3D" id="2.40.50.100">
    <property type="match status" value="1"/>
</dbReference>
<dbReference type="Pfam" id="PF26002">
    <property type="entry name" value="Beta-barrel_AprE"/>
    <property type="match status" value="1"/>
</dbReference>
<protein>
    <submittedName>
        <fullName evidence="10">Membrane fusion protein</fullName>
    </submittedName>
</protein>
<evidence type="ECO:0000256" key="8">
    <source>
        <dbReference type="SAM" id="Phobius"/>
    </source>
</evidence>